<keyword evidence="2" id="KW-1185">Reference proteome</keyword>
<dbReference type="Proteomes" id="UP000266861">
    <property type="component" value="Unassembled WGS sequence"/>
</dbReference>
<dbReference type="InterPro" id="IPR036397">
    <property type="entry name" value="RNaseH_sf"/>
</dbReference>
<name>A0A397JBM3_9GLOM</name>
<organism evidence="1 2">
    <name type="scientific">Diversispora epigaea</name>
    <dbReference type="NCBI Taxonomy" id="1348612"/>
    <lineage>
        <taxon>Eukaryota</taxon>
        <taxon>Fungi</taxon>
        <taxon>Fungi incertae sedis</taxon>
        <taxon>Mucoromycota</taxon>
        <taxon>Glomeromycotina</taxon>
        <taxon>Glomeromycetes</taxon>
        <taxon>Diversisporales</taxon>
        <taxon>Diversisporaceae</taxon>
        <taxon>Diversispora</taxon>
    </lineage>
</organism>
<evidence type="ECO:0000313" key="1">
    <source>
        <dbReference type="EMBL" id="RHZ84947.1"/>
    </source>
</evidence>
<accession>A0A397JBM3</accession>
<gene>
    <name evidence="1" type="ORF">Glove_74g325</name>
</gene>
<evidence type="ECO:0008006" key="3">
    <source>
        <dbReference type="Google" id="ProtNLM"/>
    </source>
</evidence>
<dbReference type="GO" id="GO:0003676">
    <property type="term" value="F:nucleic acid binding"/>
    <property type="evidence" value="ECO:0007669"/>
    <property type="project" value="InterPro"/>
</dbReference>
<proteinExistence type="predicted"/>
<dbReference type="OrthoDB" id="2432376at2759"/>
<comment type="caution">
    <text evidence="1">The sequence shown here is derived from an EMBL/GenBank/DDBJ whole genome shotgun (WGS) entry which is preliminary data.</text>
</comment>
<dbReference type="Gene3D" id="3.30.420.10">
    <property type="entry name" value="Ribonuclease H-like superfamily/Ribonuclease H"/>
    <property type="match status" value="1"/>
</dbReference>
<protein>
    <recommendedName>
        <fullName evidence="3">Transposase Tc1-like domain-containing protein</fullName>
    </recommendedName>
</protein>
<dbReference type="STRING" id="1348612.A0A397JBM3"/>
<evidence type="ECO:0000313" key="2">
    <source>
        <dbReference type="Proteomes" id="UP000266861"/>
    </source>
</evidence>
<sequence length="149" mass="17386">MASSKLEAQRQTILHFWRQEICNAAKIYSLTLKTIYRNLKKLQDTGDVKRKGGSGRIKKNNTKCIPENGAVYLKATLTFCLVSCCKIGRYWNKCLPFNSFKTLRSWILKCPSLCTPMLTTTHKQKRIEWAQKHKNYNWKKTLFSDKTAF</sequence>
<dbReference type="AlphaFoldDB" id="A0A397JBM3"/>
<reference evidence="1 2" key="1">
    <citation type="submission" date="2018-08" db="EMBL/GenBank/DDBJ databases">
        <title>Genome and evolution of the arbuscular mycorrhizal fungus Diversispora epigaea (formerly Glomus versiforme) and its bacterial endosymbionts.</title>
        <authorList>
            <person name="Sun X."/>
            <person name="Fei Z."/>
            <person name="Harrison M."/>
        </authorList>
    </citation>
    <scope>NUCLEOTIDE SEQUENCE [LARGE SCALE GENOMIC DNA]</scope>
    <source>
        <strain evidence="1 2">IT104</strain>
    </source>
</reference>
<dbReference type="EMBL" id="PQFF01000070">
    <property type="protein sequence ID" value="RHZ84947.1"/>
    <property type="molecule type" value="Genomic_DNA"/>
</dbReference>